<dbReference type="AlphaFoldDB" id="A0A3A4B0M3"/>
<reference evidence="1 2" key="1">
    <citation type="submission" date="2018-09" db="EMBL/GenBank/DDBJ databases">
        <title>YIM 75507 draft genome.</title>
        <authorList>
            <person name="Tang S."/>
            <person name="Feng Y."/>
        </authorList>
    </citation>
    <scope>NUCLEOTIDE SEQUENCE [LARGE SCALE GENOMIC DNA]</scope>
    <source>
        <strain evidence="1 2">YIM 75507</strain>
    </source>
</reference>
<dbReference type="OrthoDB" id="3520391at2"/>
<evidence type="ECO:0000313" key="2">
    <source>
        <dbReference type="Proteomes" id="UP000265768"/>
    </source>
</evidence>
<protein>
    <submittedName>
        <fullName evidence="1">Uncharacterized protein</fullName>
    </submittedName>
</protein>
<proteinExistence type="predicted"/>
<gene>
    <name evidence="1" type="ORF">D5H75_27915</name>
</gene>
<sequence length="304" mass="33046">MRGGRYDVVGSGPDEPDPRRERLRRALAVGGAAVVVIGFGVYQAQRPDPPEPAPTRGPVVTPTVEAAAAGRNAVFPAARRRGDTEIVRVTFPDGVSAELRYPRSLAVASLGASPVVGAWLGTDMTTYRQLVAPPRGEASLAEGGSRIRDMTPTVSLWPSAPYVPLGGHVLLFEFGRWRMALHDVDEGLTFEQRMEWARNLRGRVTRDGFLVLRADGPLRLAPAGKRMGSELAGPQLHFGAGSRDRQVWIVRQPGCRGVEDPPMRLVSLNRPYAGRCRGDFYLAAAGDLPFVQAVVRNLRVRRVA</sequence>
<dbReference type="RefSeq" id="WP_119929522.1">
    <property type="nucleotide sequence ID" value="NZ_QZEY01000013.1"/>
</dbReference>
<organism evidence="1 2">
    <name type="scientific">Bailinhaonella thermotolerans</name>
    <dbReference type="NCBI Taxonomy" id="1070861"/>
    <lineage>
        <taxon>Bacteria</taxon>
        <taxon>Bacillati</taxon>
        <taxon>Actinomycetota</taxon>
        <taxon>Actinomycetes</taxon>
        <taxon>Streptosporangiales</taxon>
        <taxon>Streptosporangiaceae</taxon>
        <taxon>Bailinhaonella</taxon>
    </lineage>
</organism>
<dbReference type="EMBL" id="QZEY01000013">
    <property type="protein sequence ID" value="RJL25162.1"/>
    <property type="molecule type" value="Genomic_DNA"/>
</dbReference>
<keyword evidence="2" id="KW-1185">Reference proteome</keyword>
<evidence type="ECO:0000313" key="1">
    <source>
        <dbReference type="EMBL" id="RJL25162.1"/>
    </source>
</evidence>
<comment type="caution">
    <text evidence="1">The sequence shown here is derived from an EMBL/GenBank/DDBJ whole genome shotgun (WGS) entry which is preliminary data.</text>
</comment>
<name>A0A3A4B0M3_9ACTN</name>
<accession>A0A3A4B0M3</accession>
<dbReference type="Proteomes" id="UP000265768">
    <property type="component" value="Unassembled WGS sequence"/>
</dbReference>